<reference evidence="6 7" key="1">
    <citation type="submission" date="2014-01" db="EMBL/GenBank/DDBJ databases">
        <authorList>
            <consortium name="DOE Joint Genome Institute"/>
            <person name="Anderson I."/>
            <person name="Huntemann M."/>
            <person name="Han J."/>
            <person name="Chen A."/>
            <person name="Kyrpides N."/>
            <person name="Mavromatis K."/>
            <person name="Markowitz V."/>
            <person name="Palaniappan K."/>
            <person name="Ivanova N."/>
            <person name="Schaumberg A."/>
            <person name="Pati A."/>
            <person name="Liolios K."/>
            <person name="Nordberg H.P."/>
            <person name="Cantor M.N."/>
            <person name="Hua S.X."/>
            <person name="Woyke T."/>
        </authorList>
    </citation>
    <scope>NUCLEOTIDE SEQUENCE [LARGE SCALE GENOMIC DNA]</scope>
    <source>
        <strain evidence="6 7">XH-48</strain>
        <plasmid evidence="7">1</plasmid>
    </source>
</reference>
<dbReference type="PROSITE" id="PS51077">
    <property type="entry name" value="HTH_ICLR"/>
    <property type="match status" value="1"/>
</dbReference>
<dbReference type="PANTHER" id="PTHR30136:SF35">
    <property type="entry name" value="HTH-TYPE TRANSCRIPTIONAL REGULATOR RV1719"/>
    <property type="match status" value="1"/>
</dbReference>
<evidence type="ECO:0000313" key="7">
    <source>
        <dbReference type="Proteomes" id="UP000019024"/>
    </source>
</evidence>
<feature type="domain" description="IclR-ED" evidence="5">
    <location>
        <begin position="70"/>
        <end position="254"/>
    </location>
</feature>
<dbReference type="AlphaFoldDB" id="W0JWG0"/>
<keyword evidence="6" id="KW-0614">Plasmid</keyword>
<geneLocation type="plasmid" evidence="6">
    <name>unnamed</name>
</geneLocation>
<evidence type="ECO:0000256" key="2">
    <source>
        <dbReference type="ARBA" id="ARBA00023125"/>
    </source>
</evidence>
<dbReference type="InterPro" id="IPR036390">
    <property type="entry name" value="WH_DNA-bd_sf"/>
</dbReference>
<proteinExistence type="predicted"/>
<dbReference type="GO" id="GO:0045892">
    <property type="term" value="P:negative regulation of DNA-templated transcription"/>
    <property type="evidence" value="ECO:0007669"/>
    <property type="project" value="TreeGrafter"/>
</dbReference>
<dbReference type="Proteomes" id="UP000019024">
    <property type="component" value="Plasmid unnamed"/>
</dbReference>
<dbReference type="eggNOG" id="arCOG02798">
    <property type="taxonomic scope" value="Archaea"/>
</dbReference>
<dbReference type="Pfam" id="PF09339">
    <property type="entry name" value="HTH_IclR"/>
    <property type="match status" value="1"/>
</dbReference>
<keyword evidence="1" id="KW-0805">Transcription regulation</keyword>
<dbReference type="Pfam" id="PF01614">
    <property type="entry name" value="IclR_C"/>
    <property type="match status" value="1"/>
</dbReference>
<dbReference type="InterPro" id="IPR036388">
    <property type="entry name" value="WH-like_DNA-bd_sf"/>
</dbReference>
<dbReference type="PANTHER" id="PTHR30136">
    <property type="entry name" value="HELIX-TURN-HELIX TRANSCRIPTIONAL REGULATOR, ICLR FAMILY"/>
    <property type="match status" value="1"/>
</dbReference>
<dbReference type="Gene3D" id="3.30.450.40">
    <property type="match status" value="1"/>
</dbReference>
<feature type="domain" description="HTH iclR-type" evidence="4">
    <location>
        <begin position="10"/>
        <end position="69"/>
    </location>
</feature>
<sequence length="255" mass="28227">MPPQNESHTLQTTTTSIEILEFLEEADGARVSEIADTMEIPKSTVHGHLATLKAKQFVTQQADFYHLGPELLRLGNQVRTREEGYVLAREFTERLFDVVGLRSIFAVEMGGKAVFLQTASGPKMGWMHERLGNRLHLHNTAVGKAILANLPRMRVEQILDTWGLPEETGNTITDRETLYAELETVREQGYAINHAENFKELHGIGVAATDHADNVIGAFSVTGPEHSLSGPEKEASIADSVVEIVNEYELELALV</sequence>
<protein>
    <submittedName>
        <fullName evidence="6">ArcR family transcriptional regulator</fullName>
    </submittedName>
</protein>
<dbReference type="SUPFAM" id="SSF46785">
    <property type="entry name" value="Winged helix' DNA-binding domain"/>
    <property type="match status" value="1"/>
</dbReference>
<evidence type="ECO:0000256" key="1">
    <source>
        <dbReference type="ARBA" id="ARBA00023015"/>
    </source>
</evidence>
<evidence type="ECO:0000259" key="4">
    <source>
        <dbReference type="PROSITE" id="PS51077"/>
    </source>
</evidence>
<dbReference type="GeneID" id="25146799"/>
<dbReference type="SMART" id="SM00346">
    <property type="entry name" value="HTH_ICLR"/>
    <property type="match status" value="1"/>
</dbReference>
<dbReference type="InterPro" id="IPR029016">
    <property type="entry name" value="GAF-like_dom_sf"/>
</dbReference>
<dbReference type="SUPFAM" id="SSF55781">
    <property type="entry name" value="GAF domain-like"/>
    <property type="match status" value="1"/>
</dbReference>
<keyword evidence="3" id="KW-0804">Transcription</keyword>
<accession>W0JWG0</accession>
<dbReference type="InterPro" id="IPR011991">
    <property type="entry name" value="ArsR-like_HTH"/>
</dbReference>
<evidence type="ECO:0000313" key="6">
    <source>
        <dbReference type="EMBL" id="AHG01388.1"/>
    </source>
</evidence>
<gene>
    <name evidence="6" type="ORF">HALLA_03100</name>
</gene>
<dbReference type="GO" id="GO:0003677">
    <property type="term" value="F:DNA binding"/>
    <property type="evidence" value="ECO:0007669"/>
    <property type="project" value="UniProtKB-KW"/>
</dbReference>
<dbReference type="InterPro" id="IPR014757">
    <property type="entry name" value="Tscrpt_reg_IclR_C"/>
</dbReference>
<dbReference type="CDD" id="cd00090">
    <property type="entry name" value="HTH_ARSR"/>
    <property type="match status" value="1"/>
</dbReference>
<dbReference type="InterPro" id="IPR005471">
    <property type="entry name" value="Tscrpt_reg_IclR_N"/>
</dbReference>
<keyword evidence="2" id="KW-0238">DNA-binding</keyword>
<evidence type="ECO:0000256" key="3">
    <source>
        <dbReference type="ARBA" id="ARBA00023163"/>
    </source>
</evidence>
<name>W0JWG0_9EURY</name>
<dbReference type="RefSeq" id="WP_049954303.1">
    <property type="nucleotide sequence ID" value="NZ_CP007056.1"/>
</dbReference>
<dbReference type="PROSITE" id="PS51078">
    <property type="entry name" value="ICLR_ED"/>
    <property type="match status" value="1"/>
</dbReference>
<dbReference type="OrthoDB" id="14763at2157"/>
<evidence type="ECO:0000259" key="5">
    <source>
        <dbReference type="PROSITE" id="PS51078"/>
    </source>
</evidence>
<organism evidence="6 7">
    <name type="scientific">Halostagnicola larsenii XH-48</name>
    <dbReference type="NCBI Taxonomy" id="797299"/>
    <lineage>
        <taxon>Archaea</taxon>
        <taxon>Methanobacteriati</taxon>
        <taxon>Methanobacteriota</taxon>
        <taxon>Stenosarchaea group</taxon>
        <taxon>Halobacteria</taxon>
        <taxon>Halobacteriales</taxon>
        <taxon>Natrialbaceae</taxon>
        <taxon>Halostagnicola</taxon>
    </lineage>
</organism>
<dbReference type="GO" id="GO:0003700">
    <property type="term" value="F:DNA-binding transcription factor activity"/>
    <property type="evidence" value="ECO:0007669"/>
    <property type="project" value="TreeGrafter"/>
</dbReference>
<dbReference type="HOGENOM" id="CLU_062618_5_5_2"/>
<dbReference type="InterPro" id="IPR050707">
    <property type="entry name" value="HTH_MetabolicPath_Reg"/>
</dbReference>
<dbReference type="EMBL" id="CP007056">
    <property type="protein sequence ID" value="AHG01388.1"/>
    <property type="molecule type" value="Genomic_DNA"/>
</dbReference>
<dbReference type="KEGG" id="hlr:HALLA_03100"/>
<dbReference type="Gene3D" id="1.10.10.10">
    <property type="entry name" value="Winged helix-like DNA-binding domain superfamily/Winged helix DNA-binding domain"/>
    <property type="match status" value="1"/>
</dbReference>
<keyword evidence="7" id="KW-1185">Reference proteome</keyword>